<dbReference type="EMBL" id="JRLW01000020">
    <property type="protein sequence ID" value="KGO87193.1"/>
    <property type="molecule type" value="Genomic_DNA"/>
</dbReference>
<organism evidence="2 3">
    <name type="scientific">Flavobacterium suncheonense GH29-5 = DSM 17707</name>
    <dbReference type="NCBI Taxonomy" id="1121899"/>
    <lineage>
        <taxon>Bacteria</taxon>
        <taxon>Pseudomonadati</taxon>
        <taxon>Bacteroidota</taxon>
        <taxon>Flavobacteriia</taxon>
        <taxon>Flavobacteriales</taxon>
        <taxon>Flavobacteriaceae</taxon>
        <taxon>Flavobacterium</taxon>
    </lineage>
</organism>
<dbReference type="InterPro" id="IPR016181">
    <property type="entry name" value="Acyl_CoA_acyltransferase"/>
</dbReference>
<dbReference type="InterPro" id="IPR031165">
    <property type="entry name" value="GNAT_YJDJ"/>
</dbReference>
<dbReference type="SUPFAM" id="SSF55729">
    <property type="entry name" value="Acyl-CoA N-acyltransferases (Nat)"/>
    <property type="match status" value="1"/>
</dbReference>
<sequence length="106" mass="12344">MKPEFENIPLVKNEATHRFEITVDGHKAFIDYKERPGKISLIHTEVEPELEGKGAATAVIEKTLVYIEENDYKLVPLCPLVFAYIKRHPEWKRIVSDDFKGFEEEK</sequence>
<protein>
    <submittedName>
        <fullName evidence="2">Acetyltransferase</fullName>
    </submittedName>
</protein>
<evidence type="ECO:0000313" key="3">
    <source>
        <dbReference type="Proteomes" id="UP000030121"/>
    </source>
</evidence>
<evidence type="ECO:0000313" key="2">
    <source>
        <dbReference type="EMBL" id="KGO87193.1"/>
    </source>
</evidence>
<dbReference type="PANTHER" id="PTHR31435">
    <property type="entry name" value="PROTEIN NATD1"/>
    <property type="match status" value="1"/>
</dbReference>
<name>A0A0A2M704_9FLAO</name>
<dbReference type="STRING" id="1121899.GCA_000430025_01270"/>
<dbReference type="GO" id="GO:0016740">
    <property type="term" value="F:transferase activity"/>
    <property type="evidence" value="ECO:0007669"/>
    <property type="project" value="UniProtKB-KW"/>
</dbReference>
<keyword evidence="2" id="KW-0808">Transferase</keyword>
<proteinExistence type="predicted"/>
<dbReference type="eggNOG" id="COG2388">
    <property type="taxonomic scope" value="Bacteria"/>
</dbReference>
<dbReference type="Proteomes" id="UP000030121">
    <property type="component" value="Unassembled WGS sequence"/>
</dbReference>
<dbReference type="InterPro" id="IPR045057">
    <property type="entry name" value="Gcn5-rel_NAT"/>
</dbReference>
<dbReference type="Pfam" id="PF14542">
    <property type="entry name" value="Acetyltransf_CG"/>
    <property type="match status" value="1"/>
</dbReference>
<gene>
    <name evidence="2" type="ORF">Q764_13140</name>
</gene>
<dbReference type="Gene3D" id="3.40.630.30">
    <property type="match status" value="1"/>
</dbReference>
<reference evidence="2 3" key="1">
    <citation type="submission" date="2013-09" db="EMBL/GenBank/DDBJ databases">
        <authorList>
            <person name="Zeng Z."/>
            <person name="Chen C."/>
        </authorList>
    </citation>
    <scope>NUCLEOTIDE SEQUENCE [LARGE SCALE GENOMIC DNA]</scope>
    <source>
        <strain evidence="2 3">GH29-5</strain>
    </source>
</reference>
<evidence type="ECO:0000259" key="1">
    <source>
        <dbReference type="PROSITE" id="PS51729"/>
    </source>
</evidence>
<dbReference type="PROSITE" id="PS51729">
    <property type="entry name" value="GNAT_YJDJ"/>
    <property type="match status" value="1"/>
</dbReference>
<dbReference type="OrthoDB" id="1120671at2"/>
<dbReference type="AlphaFoldDB" id="A0A0A2M704"/>
<dbReference type="PANTHER" id="PTHR31435:SF10">
    <property type="entry name" value="BSR4717 PROTEIN"/>
    <property type="match status" value="1"/>
</dbReference>
<dbReference type="RefSeq" id="WP_026981502.1">
    <property type="nucleotide sequence ID" value="NZ_JRLW01000020.1"/>
</dbReference>
<accession>A0A0A2M704</accession>
<keyword evidence="3" id="KW-1185">Reference proteome</keyword>
<comment type="caution">
    <text evidence="2">The sequence shown here is derived from an EMBL/GenBank/DDBJ whole genome shotgun (WGS) entry which is preliminary data.</text>
</comment>
<feature type="domain" description="N-acetyltransferase" evidence="1">
    <location>
        <begin position="11"/>
        <end position="96"/>
    </location>
</feature>